<dbReference type="Proteomes" id="UP000219338">
    <property type="component" value="Unassembled WGS sequence"/>
</dbReference>
<gene>
    <name evidence="10" type="ORF">ARMOST_20561</name>
</gene>
<dbReference type="AlphaFoldDB" id="A0A284S7N7"/>
<dbReference type="SUPFAM" id="SSF48264">
    <property type="entry name" value="Cytochrome P450"/>
    <property type="match status" value="1"/>
</dbReference>
<keyword evidence="11" id="KW-1185">Reference proteome</keyword>
<evidence type="ECO:0000256" key="6">
    <source>
        <dbReference type="ARBA" id="ARBA00023002"/>
    </source>
</evidence>
<accession>A0A284S7N7</accession>
<sequence>MASFLFLDYVLFIASIYFLQRLVSKRHAPLPPGPRGYPLIGNIFDMPTDRPWLTFSSWAEIWGDVCSLSIFGQSFIVLNSYRSAYALLDKRSVIYSERPNLVMAGELMGWNDIIGLAPYGETFRAHRKLLHSVLGSKSTIRTFYPMEEQEALTLMKRLLDSPEKLHSHISQDVAALVLRITYGYEVKKEDDEMVALVNCAMEELSVASTPGQFLVDIIPMLRHLPEWIPGAGFQVKAKQWAQDLRNMINVPYDMVKRQIATGEAPECFVSNLLLQETERVEEHDLKWAAGAIYAAGADTTVAVLDTFFVLMMLYPDVQRKAQAELDSVLGGERLPTFDDQEDLPYINALCKELVRFHPVAPIGIPHGTLEDDVFEGHFIPKGSVVFANIWAMTHDPEVYKDPMTFNPERFLGPNPEQDPREVSFGFGRRQVVMPQTSVLKSDPLPGRLLAQATTYIVCSMALASFDISKVKGDEPVFDPTHGSVRNTILVARYILMNLLHHEMLRCAYLYTASPSAIIPSTADEEATRKDRETRELDQVNVAVQSPD</sequence>
<dbReference type="OMA" id="MATIHET"/>
<keyword evidence="8" id="KW-0503">Monooxygenase</keyword>
<reference evidence="11" key="1">
    <citation type="journal article" date="2017" name="Nat. Ecol. Evol.">
        <title>Genome expansion and lineage-specific genetic innovations in the forest pathogenic fungi Armillaria.</title>
        <authorList>
            <person name="Sipos G."/>
            <person name="Prasanna A.N."/>
            <person name="Walter M.C."/>
            <person name="O'Connor E."/>
            <person name="Balint B."/>
            <person name="Krizsan K."/>
            <person name="Kiss B."/>
            <person name="Hess J."/>
            <person name="Varga T."/>
            <person name="Slot J."/>
            <person name="Riley R."/>
            <person name="Boka B."/>
            <person name="Rigling D."/>
            <person name="Barry K."/>
            <person name="Lee J."/>
            <person name="Mihaltcheva S."/>
            <person name="LaButti K."/>
            <person name="Lipzen A."/>
            <person name="Waldron R."/>
            <person name="Moloney N.M."/>
            <person name="Sperisen C."/>
            <person name="Kredics L."/>
            <person name="Vagvoelgyi C."/>
            <person name="Patrignani A."/>
            <person name="Fitzpatrick D."/>
            <person name="Nagy I."/>
            <person name="Doyle S."/>
            <person name="Anderson J.B."/>
            <person name="Grigoriev I.V."/>
            <person name="Gueldener U."/>
            <person name="Muensterkoetter M."/>
            <person name="Nagy L.G."/>
        </authorList>
    </citation>
    <scope>NUCLEOTIDE SEQUENCE [LARGE SCALE GENOMIC DNA]</scope>
    <source>
        <strain evidence="11">C18/9</strain>
    </source>
</reference>
<evidence type="ECO:0000256" key="8">
    <source>
        <dbReference type="ARBA" id="ARBA00023033"/>
    </source>
</evidence>
<evidence type="ECO:0000256" key="3">
    <source>
        <dbReference type="ARBA" id="ARBA00010617"/>
    </source>
</evidence>
<keyword evidence="6" id="KW-0560">Oxidoreductase</keyword>
<dbReference type="GO" id="GO:0020037">
    <property type="term" value="F:heme binding"/>
    <property type="evidence" value="ECO:0007669"/>
    <property type="project" value="InterPro"/>
</dbReference>
<dbReference type="Pfam" id="PF00067">
    <property type="entry name" value="p450"/>
    <property type="match status" value="1"/>
</dbReference>
<protein>
    <submittedName>
        <fullName evidence="10">Related to cytochrome P450 CYP2 subfamily</fullName>
    </submittedName>
</protein>
<dbReference type="Gene3D" id="1.10.630.10">
    <property type="entry name" value="Cytochrome P450"/>
    <property type="match status" value="1"/>
</dbReference>
<dbReference type="InterPro" id="IPR002401">
    <property type="entry name" value="Cyt_P450_E_grp-I"/>
</dbReference>
<dbReference type="PRINTS" id="PR00463">
    <property type="entry name" value="EP450I"/>
</dbReference>
<dbReference type="GO" id="GO:0004497">
    <property type="term" value="F:monooxygenase activity"/>
    <property type="evidence" value="ECO:0007669"/>
    <property type="project" value="UniProtKB-KW"/>
</dbReference>
<organism evidence="10 11">
    <name type="scientific">Armillaria ostoyae</name>
    <name type="common">Armillaria root rot fungus</name>
    <dbReference type="NCBI Taxonomy" id="47428"/>
    <lineage>
        <taxon>Eukaryota</taxon>
        <taxon>Fungi</taxon>
        <taxon>Dikarya</taxon>
        <taxon>Basidiomycota</taxon>
        <taxon>Agaricomycotina</taxon>
        <taxon>Agaricomycetes</taxon>
        <taxon>Agaricomycetidae</taxon>
        <taxon>Agaricales</taxon>
        <taxon>Marasmiineae</taxon>
        <taxon>Physalacriaceae</taxon>
        <taxon>Armillaria</taxon>
    </lineage>
</organism>
<evidence type="ECO:0000256" key="5">
    <source>
        <dbReference type="ARBA" id="ARBA00022723"/>
    </source>
</evidence>
<dbReference type="InterPro" id="IPR050364">
    <property type="entry name" value="Cytochrome_P450_fung"/>
</dbReference>
<evidence type="ECO:0000313" key="10">
    <source>
        <dbReference type="EMBL" id="SJL17021.1"/>
    </source>
</evidence>
<keyword evidence="4" id="KW-0349">Heme</keyword>
<evidence type="ECO:0000256" key="9">
    <source>
        <dbReference type="SAM" id="MobiDB-lite"/>
    </source>
</evidence>
<name>A0A284S7N7_ARMOS</name>
<evidence type="ECO:0000256" key="2">
    <source>
        <dbReference type="ARBA" id="ARBA00005179"/>
    </source>
</evidence>
<comment type="cofactor">
    <cofactor evidence="1">
        <name>heme</name>
        <dbReference type="ChEBI" id="CHEBI:30413"/>
    </cofactor>
</comment>
<proteinExistence type="inferred from homology"/>
<dbReference type="GO" id="GO:0005506">
    <property type="term" value="F:iron ion binding"/>
    <property type="evidence" value="ECO:0007669"/>
    <property type="project" value="InterPro"/>
</dbReference>
<dbReference type="STRING" id="47428.A0A284S7N7"/>
<dbReference type="GO" id="GO:0016705">
    <property type="term" value="F:oxidoreductase activity, acting on paired donors, with incorporation or reduction of molecular oxygen"/>
    <property type="evidence" value="ECO:0007669"/>
    <property type="project" value="InterPro"/>
</dbReference>
<dbReference type="CDD" id="cd11065">
    <property type="entry name" value="CYP64-like"/>
    <property type="match status" value="1"/>
</dbReference>
<dbReference type="EMBL" id="FUEG01000040">
    <property type="protein sequence ID" value="SJL17021.1"/>
    <property type="molecule type" value="Genomic_DNA"/>
</dbReference>
<dbReference type="PANTHER" id="PTHR46300">
    <property type="entry name" value="P450, PUTATIVE (EUROFUNG)-RELATED-RELATED"/>
    <property type="match status" value="1"/>
</dbReference>
<keyword evidence="5" id="KW-0479">Metal-binding</keyword>
<keyword evidence="7" id="KW-0408">Iron</keyword>
<evidence type="ECO:0000256" key="7">
    <source>
        <dbReference type="ARBA" id="ARBA00023004"/>
    </source>
</evidence>
<evidence type="ECO:0000313" key="11">
    <source>
        <dbReference type="Proteomes" id="UP000219338"/>
    </source>
</evidence>
<dbReference type="PANTHER" id="PTHR46300:SF7">
    <property type="entry name" value="P450, PUTATIVE (EUROFUNG)-RELATED"/>
    <property type="match status" value="1"/>
</dbReference>
<dbReference type="InterPro" id="IPR001128">
    <property type="entry name" value="Cyt_P450"/>
</dbReference>
<feature type="compositionally biased region" description="Basic and acidic residues" evidence="9">
    <location>
        <begin position="525"/>
        <end position="537"/>
    </location>
</feature>
<comment type="pathway">
    <text evidence="2">Secondary metabolite biosynthesis.</text>
</comment>
<evidence type="ECO:0000256" key="1">
    <source>
        <dbReference type="ARBA" id="ARBA00001971"/>
    </source>
</evidence>
<dbReference type="InterPro" id="IPR036396">
    <property type="entry name" value="Cyt_P450_sf"/>
</dbReference>
<evidence type="ECO:0000256" key="4">
    <source>
        <dbReference type="ARBA" id="ARBA00022617"/>
    </source>
</evidence>
<comment type="similarity">
    <text evidence="3">Belongs to the cytochrome P450 family.</text>
</comment>
<feature type="region of interest" description="Disordered" evidence="9">
    <location>
        <begin position="521"/>
        <end position="547"/>
    </location>
</feature>
<dbReference type="OrthoDB" id="2789670at2759"/>